<name>A0A9Q5I377_SANBA</name>
<feature type="domain" description="Reverse transcriptase Ty1/copia-type" evidence="1">
    <location>
        <begin position="2"/>
        <end position="214"/>
    </location>
</feature>
<evidence type="ECO:0000313" key="3">
    <source>
        <dbReference type="Proteomes" id="UP000757232"/>
    </source>
</evidence>
<proteinExistence type="predicted"/>
<keyword evidence="3" id="KW-1185">Reference proteome</keyword>
<dbReference type="EMBL" id="LNZH02000123">
    <property type="protein sequence ID" value="OCB90620.1"/>
    <property type="molecule type" value="Genomic_DNA"/>
</dbReference>
<evidence type="ECO:0000259" key="1">
    <source>
        <dbReference type="Pfam" id="PF07727"/>
    </source>
</evidence>
<dbReference type="OrthoDB" id="2796020at2759"/>
<gene>
    <name evidence="2" type="ORF">A7U60_g2138</name>
</gene>
<dbReference type="InterPro" id="IPR013103">
    <property type="entry name" value="RVT_2"/>
</dbReference>
<accession>A0A9Q5I377</accession>
<sequence length="217" mass="24034">MWVFAIKEQADATLDFRARWVARGDSQVPGLEFGETFAASGDFISARFVCALSCDQQSELVTLDISSAYLHSPLLEQDLIVKYSTGFSIPGFSRPTCRLKRALYGLRQGARAWSEHFSAKLSDLGFKKCISAPTVFVRSDSEGGKMVISTHVDDCTSATRLKTLSGPNSAVQLRTDIKKYFDFKEKDPRRGANMLGITLKYDEEAGTIKLSLAQKIE</sequence>
<organism evidence="2 3">
    <name type="scientific">Sanghuangporus baumii</name>
    <name type="common">Phellinus baumii</name>
    <dbReference type="NCBI Taxonomy" id="108892"/>
    <lineage>
        <taxon>Eukaryota</taxon>
        <taxon>Fungi</taxon>
        <taxon>Dikarya</taxon>
        <taxon>Basidiomycota</taxon>
        <taxon>Agaricomycotina</taxon>
        <taxon>Agaricomycetes</taxon>
        <taxon>Hymenochaetales</taxon>
        <taxon>Hymenochaetaceae</taxon>
        <taxon>Sanghuangporus</taxon>
    </lineage>
</organism>
<reference evidence="2" key="1">
    <citation type="submission" date="2016-06" db="EMBL/GenBank/DDBJ databases">
        <title>Draft Genome sequence of the fungus Inonotus baumii.</title>
        <authorList>
            <person name="Zhu H."/>
            <person name="Lin W."/>
        </authorList>
    </citation>
    <scope>NUCLEOTIDE SEQUENCE</scope>
    <source>
        <strain evidence="2">821</strain>
    </source>
</reference>
<evidence type="ECO:0000313" key="2">
    <source>
        <dbReference type="EMBL" id="OCB90620.1"/>
    </source>
</evidence>
<dbReference type="Proteomes" id="UP000757232">
    <property type="component" value="Unassembled WGS sequence"/>
</dbReference>
<dbReference type="Pfam" id="PF07727">
    <property type="entry name" value="RVT_2"/>
    <property type="match status" value="1"/>
</dbReference>
<protein>
    <recommendedName>
        <fullName evidence="1">Reverse transcriptase Ty1/copia-type domain-containing protein</fullName>
    </recommendedName>
</protein>
<comment type="caution">
    <text evidence="2">The sequence shown here is derived from an EMBL/GenBank/DDBJ whole genome shotgun (WGS) entry which is preliminary data.</text>
</comment>
<dbReference type="AlphaFoldDB" id="A0A9Q5I377"/>